<organism evidence="1 2">
    <name type="scientific">Senna tora</name>
    <dbReference type="NCBI Taxonomy" id="362788"/>
    <lineage>
        <taxon>Eukaryota</taxon>
        <taxon>Viridiplantae</taxon>
        <taxon>Streptophyta</taxon>
        <taxon>Embryophyta</taxon>
        <taxon>Tracheophyta</taxon>
        <taxon>Spermatophyta</taxon>
        <taxon>Magnoliopsida</taxon>
        <taxon>eudicotyledons</taxon>
        <taxon>Gunneridae</taxon>
        <taxon>Pentapetalae</taxon>
        <taxon>rosids</taxon>
        <taxon>fabids</taxon>
        <taxon>Fabales</taxon>
        <taxon>Fabaceae</taxon>
        <taxon>Caesalpinioideae</taxon>
        <taxon>Cassia clade</taxon>
        <taxon>Senna</taxon>
    </lineage>
</organism>
<name>A0A834TUQ0_9FABA</name>
<dbReference type="Proteomes" id="UP000634136">
    <property type="component" value="Unassembled WGS sequence"/>
</dbReference>
<dbReference type="EMBL" id="JAAIUW010000006">
    <property type="protein sequence ID" value="KAF7828174.1"/>
    <property type="molecule type" value="Genomic_DNA"/>
</dbReference>
<comment type="caution">
    <text evidence="1">The sequence shown here is derived from an EMBL/GenBank/DDBJ whole genome shotgun (WGS) entry which is preliminary data.</text>
</comment>
<proteinExistence type="predicted"/>
<keyword evidence="2" id="KW-1185">Reference proteome</keyword>
<gene>
    <name evidence="1" type="ORF">G2W53_019338</name>
</gene>
<dbReference type="AlphaFoldDB" id="A0A834TUQ0"/>
<evidence type="ECO:0000313" key="1">
    <source>
        <dbReference type="EMBL" id="KAF7828174.1"/>
    </source>
</evidence>
<protein>
    <submittedName>
        <fullName evidence="1">Uncharacterized protein</fullName>
    </submittedName>
</protein>
<sequence length="20" mass="2387">MARIARIALPIMEYRFLPKP</sequence>
<reference evidence="1" key="1">
    <citation type="submission" date="2020-09" db="EMBL/GenBank/DDBJ databases">
        <title>Genome-Enabled Discovery of Anthraquinone Biosynthesis in Senna tora.</title>
        <authorList>
            <person name="Kang S.-H."/>
            <person name="Pandey R.P."/>
            <person name="Lee C.-M."/>
            <person name="Sim J.-S."/>
            <person name="Jeong J.-T."/>
            <person name="Choi B.-S."/>
            <person name="Jung M."/>
            <person name="Ginzburg D."/>
            <person name="Zhao K."/>
            <person name="Won S.Y."/>
            <person name="Oh T.-J."/>
            <person name="Yu Y."/>
            <person name="Kim N.-H."/>
            <person name="Lee O.R."/>
            <person name="Lee T.-H."/>
            <person name="Bashyal P."/>
            <person name="Kim T.-S."/>
            <person name="Lee W.-H."/>
            <person name="Kawkins C."/>
            <person name="Kim C.-K."/>
            <person name="Kim J.S."/>
            <person name="Ahn B.O."/>
            <person name="Rhee S.Y."/>
            <person name="Sohng J.K."/>
        </authorList>
    </citation>
    <scope>NUCLEOTIDE SEQUENCE</scope>
    <source>
        <tissue evidence="1">Leaf</tissue>
    </source>
</reference>
<accession>A0A834TUQ0</accession>
<evidence type="ECO:0000313" key="2">
    <source>
        <dbReference type="Proteomes" id="UP000634136"/>
    </source>
</evidence>